<dbReference type="EMBL" id="BPVZ01000032">
    <property type="protein sequence ID" value="GKV10742.1"/>
    <property type="molecule type" value="Genomic_DNA"/>
</dbReference>
<gene>
    <name evidence="5" type="ORF">SLEP1_g22063</name>
</gene>
<dbReference type="GO" id="GO:0004857">
    <property type="term" value="F:enzyme inhibitor activity"/>
    <property type="evidence" value="ECO:0007669"/>
    <property type="project" value="InterPro"/>
</dbReference>
<evidence type="ECO:0000313" key="5">
    <source>
        <dbReference type="EMBL" id="GKV10742.1"/>
    </source>
</evidence>
<reference evidence="5 6" key="1">
    <citation type="journal article" date="2021" name="Commun. Biol.">
        <title>The genome of Shorea leprosula (Dipterocarpaceae) highlights the ecological relevance of drought in aseasonal tropical rainforests.</title>
        <authorList>
            <person name="Ng K.K.S."/>
            <person name="Kobayashi M.J."/>
            <person name="Fawcett J.A."/>
            <person name="Hatakeyama M."/>
            <person name="Paape T."/>
            <person name="Ng C.H."/>
            <person name="Ang C.C."/>
            <person name="Tnah L.H."/>
            <person name="Lee C.T."/>
            <person name="Nishiyama T."/>
            <person name="Sese J."/>
            <person name="O'Brien M.J."/>
            <person name="Copetti D."/>
            <person name="Mohd Noor M.I."/>
            <person name="Ong R.C."/>
            <person name="Putra M."/>
            <person name="Sireger I.Z."/>
            <person name="Indrioko S."/>
            <person name="Kosugi Y."/>
            <person name="Izuno A."/>
            <person name="Isagi Y."/>
            <person name="Lee S.L."/>
            <person name="Shimizu K.K."/>
        </authorList>
    </citation>
    <scope>NUCLEOTIDE SEQUENCE [LARGE SCALE GENOMIC DNA]</scope>
    <source>
        <strain evidence="5">214</strain>
    </source>
</reference>
<feature type="domain" description="Pectinesterase inhibitor" evidence="4">
    <location>
        <begin position="4"/>
        <end position="123"/>
    </location>
</feature>
<dbReference type="InterPro" id="IPR035513">
    <property type="entry name" value="Invertase/methylesterase_inhib"/>
</dbReference>
<evidence type="ECO:0000259" key="4">
    <source>
        <dbReference type="SMART" id="SM00856"/>
    </source>
</evidence>
<evidence type="ECO:0000313" key="6">
    <source>
        <dbReference type="Proteomes" id="UP001054252"/>
    </source>
</evidence>
<dbReference type="SMART" id="SM00856">
    <property type="entry name" value="PMEI"/>
    <property type="match status" value="1"/>
</dbReference>
<name>A0AAV5JGU8_9ROSI</name>
<evidence type="ECO:0000256" key="3">
    <source>
        <dbReference type="ARBA" id="ARBA00038471"/>
    </source>
</evidence>
<evidence type="ECO:0000256" key="2">
    <source>
        <dbReference type="ARBA" id="ARBA00023157"/>
    </source>
</evidence>
<comment type="caution">
    <text evidence="5">The sequence shown here is derived from an EMBL/GenBank/DDBJ whole genome shotgun (WGS) entry which is preliminary data.</text>
</comment>
<keyword evidence="6" id="KW-1185">Reference proteome</keyword>
<dbReference type="Gene3D" id="1.20.140.40">
    <property type="entry name" value="Invertase/pectin methylesterase inhibitor family protein"/>
    <property type="match status" value="1"/>
</dbReference>
<dbReference type="Pfam" id="PF04043">
    <property type="entry name" value="PMEI"/>
    <property type="match status" value="1"/>
</dbReference>
<dbReference type="SUPFAM" id="SSF101148">
    <property type="entry name" value="Plant invertase/pectin methylesterase inhibitor"/>
    <property type="match status" value="1"/>
</dbReference>
<sequence length="129" mass="13979">MIQDAISLGQLYLISINLAEKNATNIISYNIEKLLTNETIVGHVRSCVDTCAEVYSPVISLLQDAHNAFKSKNYATAKASLSSAITIPDSCEQFFAEGEIATESLLAKEDATFHQMAAISLAFLSMMQG</sequence>
<dbReference type="PANTHER" id="PTHR35357">
    <property type="entry name" value="OS02G0537100 PROTEIN"/>
    <property type="match status" value="1"/>
</dbReference>
<organism evidence="5 6">
    <name type="scientific">Rubroshorea leprosula</name>
    <dbReference type="NCBI Taxonomy" id="152421"/>
    <lineage>
        <taxon>Eukaryota</taxon>
        <taxon>Viridiplantae</taxon>
        <taxon>Streptophyta</taxon>
        <taxon>Embryophyta</taxon>
        <taxon>Tracheophyta</taxon>
        <taxon>Spermatophyta</taxon>
        <taxon>Magnoliopsida</taxon>
        <taxon>eudicotyledons</taxon>
        <taxon>Gunneridae</taxon>
        <taxon>Pentapetalae</taxon>
        <taxon>rosids</taxon>
        <taxon>malvids</taxon>
        <taxon>Malvales</taxon>
        <taxon>Dipterocarpaceae</taxon>
        <taxon>Rubroshorea</taxon>
    </lineage>
</organism>
<dbReference type="Proteomes" id="UP001054252">
    <property type="component" value="Unassembled WGS sequence"/>
</dbReference>
<evidence type="ECO:0000256" key="1">
    <source>
        <dbReference type="ARBA" id="ARBA00022729"/>
    </source>
</evidence>
<keyword evidence="1" id="KW-0732">Signal</keyword>
<accession>A0AAV5JGU8</accession>
<proteinExistence type="inferred from homology"/>
<dbReference type="InterPro" id="IPR006501">
    <property type="entry name" value="Pectinesterase_inhib_dom"/>
</dbReference>
<dbReference type="NCBIfam" id="TIGR01614">
    <property type="entry name" value="PME_inhib"/>
    <property type="match status" value="1"/>
</dbReference>
<protein>
    <recommendedName>
        <fullName evidence="4">Pectinesterase inhibitor domain-containing protein</fullName>
    </recommendedName>
</protein>
<comment type="similarity">
    <text evidence="3">Belongs to the PMEI family.</text>
</comment>
<keyword evidence="2" id="KW-1015">Disulfide bond</keyword>
<dbReference type="AlphaFoldDB" id="A0AAV5JGU8"/>
<dbReference type="PANTHER" id="PTHR35357:SF17">
    <property type="entry name" value="PECTINESTERASE INHIBITOR 12"/>
    <property type="match status" value="1"/>
</dbReference>